<reference evidence="3" key="1">
    <citation type="journal article" date="2019" name="Int. J. Syst. Evol. Microbiol.">
        <title>The Global Catalogue of Microorganisms (GCM) 10K type strain sequencing project: providing services to taxonomists for standard genome sequencing and annotation.</title>
        <authorList>
            <consortium name="The Broad Institute Genomics Platform"/>
            <consortium name="The Broad Institute Genome Sequencing Center for Infectious Disease"/>
            <person name="Wu L."/>
            <person name="Ma J."/>
        </authorList>
    </citation>
    <scope>NUCLEOTIDE SEQUENCE [LARGE SCALE GENOMIC DNA]</scope>
    <source>
        <strain evidence="3">JCM 18537</strain>
    </source>
</reference>
<keyword evidence="3" id="KW-1185">Reference proteome</keyword>
<accession>A0ABP9A340</accession>
<keyword evidence="1" id="KW-0472">Membrane</keyword>
<dbReference type="Proteomes" id="UP001501645">
    <property type="component" value="Unassembled WGS sequence"/>
</dbReference>
<dbReference type="EMBL" id="BAABKO010000002">
    <property type="protein sequence ID" value="GAA4773045.1"/>
    <property type="molecule type" value="Genomic_DNA"/>
</dbReference>
<evidence type="ECO:0000256" key="1">
    <source>
        <dbReference type="SAM" id="Phobius"/>
    </source>
</evidence>
<name>A0ABP9A340_9MICO</name>
<organism evidence="2 3">
    <name type="scientific">Microbacterium gilvum</name>
    <dbReference type="NCBI Taxonomy" id="1336204"/>
    <lineage>
        <taxon>Bacteria</taxon>
        <taxon>Bacillati</taxon>
        <taxon>Actinomycetota</taxon>
        <taxon>Actinomycetes</taxon>
        <taxon>Micrococcales</taxon>
        <taxon>Microbacteriaceae</taxon>
        <taxon>Microbacterium</taxon>
    </lineage>
</organism>
<keyword evidence="1" id="KW-1133">Transmembrane helix</keyword>
<evidence type="ECO:0000313" key="3">
    <source>
        <dbReference type="Proteomes" id="UP001501645"/>
    </source>
</evidence>
<comment type="caution">
    <text evidence="2">The sequence shown here is derived from an EMBL/GenBank/DDBJ whole genome shotgun (WGS) entry which is preliminary data.</text>
</comment>
<protein>
    <submittedName>
        <fullName evidence="2">Uncharacterized protein</fullName>
    </submittedName>
</protein>
<keyword evidence="1" id="KW-0812">Transmembrane</keyword>
<proteinExistence type="predicted"/>
<sequence length="50" mass="5190">MDADGSLETWMRRASGEEAIMEAILQALVALPLIAVVAALALEPLVGDPA</sequence>
<evidence type="ECO:0000313" key="2">
    <source>
        <dbReference type="EMBL" id="GAA4773045.1"/>
    </source>
</evidence>
<gene>
    <name evidence="2" type="ORF">GCM10023351_16690</name>
</gene>
<feature type="transmembrane region" description="Helical" evidence="1">
    <location>
        <begin position="20"/>
        <end position="42"/>
    </location>
</feature>